<proteinExistence type="predicted"/>
<evidence type="ECO:0000256" key="1">
    <source>
        <dbReference type="SAM" id="MobiDB-lite"/>
    </source>
</evidence>
<sequence>MQTTLVSTRPVCLQVARASARGTFERMSRWWGVVPLLGALMASTQAAANCARNCEIGYTCVYDDDGRGKCVLSSVCIGAIVVVCIILVVLIPVVCIGMCFCGAFACMPRLFQKTINRLFFHGDKGRKGGRVSYTVKKKRAERAIARKKKKGKLAPVCRQTPQKKSNSDPERKSDLQPVFKTSDMTDLSSLKSPHSSHEVHQFQGDDVV</sequence>
<evidence type="ECO:0000313" key="4">
    <source>
        <dbReference type="WBParaSite" id="L893_g12526.t1"/>
    </source>
</evidence>
<feature type="compositionally biased region" description="Polar residues" evidence="1">
    <location>
        <begin position="182"/>
        <end position="193"/>
    </location>
</feature>
<evidence type="ECO:0000256" key="2">
    <source>
        <dbReference type="SAM" id="Phobius"/>
    </source>
</evidence>
<keyword evidence="3" id="KW-1185">Reference proteome</keyword>
<feature type="region of interest" description="Disordered" evidence="1">
    <location>
        <begin position="147"/>
        <end position="208"/>
    </location>
</feature>
<evidence type="ECO:0000313" key="3">
    <source>
        <dbReference type="Proteomes" id="UP000095287"/>
    </source>
</evidence>
<reference evidence="4" key="1">
    <citation type="submission" date="2016-11" db="UniProtKB">
        <authorList>
            <consortium name="WormBaseParasite"/>
        </authorList>
    </citation>
    <scope>IDENTIFICATION</scope>
</reference>
<accession>A0A1I7Y4I0</accession>
<dbReference type="AlphaFoldDB" id="A0A1I7Y4I0"/>
<name>A0A1I7Y4I0_9BILA</name>
<dbReference type="Proteomes" id="UP000095287">
    <property type="component" value="Unplaced"/>
</dbReference>
<keyword evidence="2" id="KW-1133">Transmembrane helix</keyword>
<feature type="compositionally biased region" description="Basic and acidic residues" evidence="1">
    <location>
        <begin position="165"/>
        <end position="174"/>
    </location>
</feature>
<dbReference type="WBParaSite" id="L893_g12526.t1">
    <property type="protein sequence ID" value="L893_g12526.t1"/>
    <property type="gene ID" value="L893_g12526"/>
</dbReference>
<organism evidence="3 4">
    <name type="scientific">Steinernema glaseri</name>
    <dbReference type="NCBI Taxonomy" id="37863"/>
    <lineage>
        <taxon>Eukaryota</taxon>
        <taxon>Metazoa</taxon>
        <taxon>Ecdysozoa</taxon>
        <taxon>Nematoda</taxon>
        <taxon>Chromadorea</taxon>
        <taxon>Rhabditida</taxon>
        <taxon>Tylenchina</taxon>
        <taxon>Panagrolaimomorpha</taxon>
        <taxon>Strongyloidoidea</taxon>
        <taxon>Steinernematidae</taxon>
        <taxon>Steinernema</taxon>
    </lineage>
</organism>
<feature type="transmembrane region" description="Helical" evidence="2">
    <location>
        <begin position="77"/>
        <end position="107"/>
    </location>
</feature>
<protein>
    <submittedName>
        <fullName evidence="4">Apple domain-containing protein</fullName>
    </submittedName>
</protein>
<keyword evidence="2" id="KW-0812">Transmembrane</keyword>
<keyword evidence="2" id="KW-0472">Membrane</keyword>